<protein>
    <submittedName>
        <fullName evidence="1">Cullin-domain-containing protein</fullName>
    </submittedName>
</protein>
<dbReference type="Proteomes" id="UP000308600">
    <property type="component" value="Unassembled WGS sequence"/>
</dbReference>
<sequence>MATGRARVKTIRPPQRYGPEFSSQKTWALLEPNIREILNHNAMNLSFEENHRYAYNMVLCKEGPMLYEGVKRLVKENLVKLANEVIIPKFPTSGASDLMHKSQEDEALLKALRRVWDDHKSSMYRLGQILKYMDRVYTKGAGVPETWEAGLELFLENIMRGPIQVHLITAILDQVQFERDGHVINRSAVKGCVDVLLGLTTDDKGTNLYKRDLEQPLLAASEKFYQGEGDRLVETCGAPEFLSRVETYLEAEESRTQHYLSRLTAPALRNVLYNHLLTAHLSAVISMPTGLNSMIESDKIEDLERLYRIFTLVPEGLSTLKRALKDSIAGRGKEINRISLAIDASEKEAAATRSDLDPDAPKGKGKEKEKKRPQNATAQTLTFALQWVQDILDLKDKFEAIWKQAFKKDREVESALNEAFESFINLNERCSEFISLFIDDHLKRGLKGKSDAEVESILDKTIIVFRYITEKDVFERYYKGHLAKRLLLGRSVSDDAERGMLAKLKVECGFQFTQKLEGMFQDMKVSVDTNTAYRAHLSKTTPPDVDLSVTVMTSTFWPVSYIVSPCNLPPPLLRACQSFEQFYFARHSGRRLTWLPSHGNGDVRVVFNKRTHDLNVSTYALVILLLFESLGDGEFLTYSEIKEATGIVDNELQRHLQSLACAKYKVLKKHPPSRDVALDDSFSFNADFTADLQKIKISTVSARVETGDERKETKDRIEEERRHQTEACIVRIMKDRKHMKHNDLVNEVTRQLASRFQPDPLVIKKRIEGLIDREYLERCEDRKSYNYLVSLILCLPSAYDWLTVC</sequence>
<organism evidence="1 2">
    <name type="scientific">Pluteus cervinus</name>
    <dbReference type="NCBI Taxonomy" id="181527"/>
    <lineage>
        <taxon>Eukaryota</taxon>
        <taxon>Fungi</taxon>
        <taxon>Dikarya</taxon>
        <taxon>Basidiomycota</taxon>
        <taxon>Agaricomycotina</taxon>
        <taxon>Agaricomycetes</taxon>
        <taxon>Agaricomycetidae</taxon>
        <taxon>Agaricales</taxon>
        <taxon>Pluteineae</taxon>
        <taxon>Pluteaceae</taxon>
        <taxon>Pluteus</taxon>
    </lineage>
</organism>
<proteinExistence type="predicted"/>
<accession>A0ACD3B510</accession>
<evidence type="ECO:0000313" key="2">
    <source>
        <dbReference type="Proteomes" id="UP000308600"/>
    </source>
</evidence>
<reference evidence="1 2" key="1">
    <citation type="journal article" date="2019" name="Nat. Ecol. Evol.">
        <title>Megaphylogeny resolves global patterns of mushroom evolution.</title>
        <authorList>
            <person name="Varga T."/>
            <person name="Krizsan K."/>
            <person name="Foldi C."/>
            <person name="Dima B."/>
            <person name="Sanchez-Garcia M."/>
            <person name="Sanchez-Ramirez S."/>
            <person name="Szollosi G.J."/>
            <person name="Szarkandi J.G."/>
            <person name="Papp V."/>
            <person name="Albert L."/>
            <person name="Andreopoulos W."/>
            <person name="Angelini C."/>
            <person name="Antonin V."/>
            <person name="Barry K.W."/>
            <person name="Bougher N.L."/>
            <person name="Buchanan P."/>
            <person name="Buyck B."/>
            <person name="Bense V."/>
            <person name="Catcheside P."/>
            <person name="Chovatia M."/>
            <person name="Cooper J."/>
            <person name="Damon W."/>
            <person name="Desjardin D."/>
            <person name="Finy P."/>
            <person name="Geml J."/>
            <person name="Haridas S."/>
            <person name="Hughes K."/>
            <person name="Justo A."/>
            <person name="Karasinski D."/>
            <person name="Kautmanova I."/>
            <person name="Kiss B."/>
            <person name="Kocsube S."/>
            <person name="Kotiranta H."/>
            <person name="LaButti K.M."/>
            <person name="Lechner B.E."/>
            <person name="Liimatainen K."/>
            <person name="Lipzen A."/>
            <person name="Lukacs Z."/>
            <person name="Mihaltcheva S."/>
            <person name="Morgado L.N."/>
            <person name="Niskanen T."/>
            <person name="Noordeloos M.E."/>
            <person name="Ohm R.A."/>
            <person name="Ortiz-Santana B."/>
            <person name="Ovrebo C."/>
            <person name="Racz N."/>
            <person name="Riley R."/>
            <person name="Savchenko A."/>
            <person name="Shiryaev A."/>
            <person name="Soop K."/>
            <person name="Spirin V."/>
            <person name="Szebenyi C."/>
            <person name="Tomsovsky M."/>
            <person name="Tulloss R.E."/>
            <person name="Uehling J."/>
            <person name="Grigoriev I.V."/>
            <person name="Vagvolgyi C."/>
            <person name="Papp T."/>
            <person name="Martin F.M."/>
            <person name="Miettinen O."/>
            <person name="Hibbett D.S."/>
            <person name="Nagy L.G."/>
        </authorList>
    </citation>
    <scope>NUCLEOTIDE SEQUENCE [LARGE SCALE GENOMIC DNA]</scope>
    <source>
        <strain evidence="1 2">NL-1719</strain>
    </source>
</reference>
<dbReference type="EMBL" id="ML208280">
    <property type="protein sequence ID" value="TFK72891.1"/>
    <property type="molecule type" value="Genomic_DNA"/>
</dbReference>
<evidence type="ECO:0000313" key="1">
    <source>
        <dbReference type="EMBL" id="TFK72891.1"/>
    </source>
</evidence>
<gene>
    <name evidence="1" type="ORF">BDN72DRAFT_815260</name>
</gene>
<name>A0ACD3B510_9AGAR</name>
<keyword evidence="2" id="KW-1185">Reference proteome</keyword>